<evidence type="ECO:0008006" key="4">
    <source>
        <dbReference type="Google" id="ProtNLM"/>
    </source>
</evidence>
<evidence type="ECO:0000256" key="1">
    <source>
        <dbReference type="SAM" id="Phobius"/>
    </source>
</evidence>
<dbReference type="Proteomes" id="UP001161389">
    <property type="component" value="Unassembled WGS sequence"/>
</dbReference>
<feature type="transmembrane region" description="Helical" evidence="1">
    <location>
        <begin position="51"/>
        <end position="71"/>
    </location>
</feature>
<keyword evidence="3" id="KW-1185">Reference proteome</keyword>
<feature type="transmembrane region" description="Helical" evidence="1">
    <location>
        <begin position="123"/>
        <end position="142"/>
    </location>
</feature>
<evidence type="ECO:0000313" key="2">
    <source>
        <dbReference type="EMBL" id="GLQ30822.1"/>
    </source>
</evidence>
<keyword evidence="1" id="KW-0812">Transmembrane</keyword>
<keyword evidence="1" id="KW-1133">Transmembrane helix</keyword>
<protein>
    <recommendedName>
        <fullName evidence="4">DUF3137 domain-containing protein</fullName>
    </recommendedName>
</protein>
<sequence>MYSHNSQVTANIADIKARVESANSQDELVSIIQDVENHTGPLDYDDTPYRIYCWLHLSMVVLMLLEFFLAYRLGSMGIIFLPVSWFIGFSSLWLPAVSLYVLWTLLDDRNIRLPLPEGSKKPWVRGLVSVGLGIGLWFLPVWHFSYWEYFSTLSRFVGGYDASFGLGIHALVVGGLLWFWLRKRAKWRDPVSEQIFIMDALFNNQLKPVKCDGEAMAKQLGEDFREFIRGNDIRRIKNLYEGSFAGSDHSFQYQMYCFHYVRKRTETYTDSKGNTRTRTVRDHYYRHGFLLDFPYAKGLSLDADRSIKFSGEKYRGTSNEFNREFKVRAHDTMNAARLLTPAVEERLVAFAKAFKSPVVEITPNGRLCLAVTDDLLAIKRKHGLENPKEFAEEIAGHTELQKVQDMLDLIHDLMRFSDNNFTTPYKPVTA</sequence>
<dbReference type="RefSeq" id="WP_284380200.1">
    <property type="nucleotide sequence ID" value="NZ_BSNM01000009.1"/>
</dbReference>
<reference evidence="2" key="2">
    <citation type="submission" date="2023-01" db="EMBL/GenBank/DDBJ databases">
        <title>Draft genome sequence of Litoribrevibacter albus strain NBRC 110071.</title>
        <authorList>
            <person name="Sun Q."/>
            <person name="Mori K."/>
        </authorList>
    </citation>
    <scope>NUCLEOTIDE SEQUENCE</scope>
    <source>
        <strain evidence="2">NBRC 110071</strain>
    </source>
</reference>
<reference evidence="2" key="1">
    <citation type="journal article" date="2014" name="Int. J. Syst. Evol. Microbiol.">
        <title>Complete genome sequence of Corynebacterium casei LMG S-19264T (=DSM 44701T), isolated from a smear-ripened cheese.</title>
        <authorList>
            <consortium name="US DOE Joint Genome Institute (JGI-PGF)"/>
            <person name="Walter F."/>
            <person name="Albersmeier A."/>
            <person name="Kalinowski J."/>
            <person name="Ruckert C."/>
        </authorList>
    </citation>
    <scope>NUCLEOTIDE SEQUENCE</scope>
    <source>
        <strain evidence="2">NBRC 110071</strain>
    </source>
</reference>
<comment type="caution">
    <text evidence="2">The sequence shown here is derived from an EMBL/GenBank/DDBJ whole genome shotgun (WGS) entry which is preliminary data.</text>
</comment>
<feature type="transmembrane region" description="Helical" evidence="1">
    <location>
        <begin position="77"/>
        <end position="102"/>
    </location>
</feature>
<organism evidence="2 3">
    <name type="scientific">Litoribrevibacter albus</name>
    <dbReference type="NCBI Taxonomy" id="1473156"/>
    <lineage>
        <taxon>Bacteria</taxon>
        <taxon>Pseudomonadati</taxon>
        <taxon>Pseudomonadota</taxon>
        <taxon>Gammaproteobacteria</taxon>
        <taxon>Oceanospirillales</taxon>
        <taxon>Oceanospirillaceae</taxon>
        <taxon>Litoribrevibacter</taxon>
    </lineage>
</organism>
<keyword evidence="1" id="KW-0472">Membrane</keyword>
<evidence type="ECO:0000313" key="3">
    <source>
        <dbReference type="Proteomes" id="UP001161389"/>
    </source>
</evidence>
<name>A0AA37W550_9GAMM</name>
<proteinExistence type="predicted"/>
<dbReference type="AlphaFoldDB" id="A0AA37W550"/>
<dbReference type="Pfam" id="PF11335">
    <property type="entry name" value="DUF3137"/>
    <property type="match status" value="1"/>
</dbReference>
<feature type="transmembrane region" description="Helical" evidence="1">
    <location>
        <begin position="162"/>
        <end position="181"/>
    </location>
</feature>
<gene>
    <name evidence="2" type="ORF">GCM10007876_13010</name>
</gene>
<dbReference type="EMBL" id="BSNM01000009">
    <property type="protein sequence ID" value="GLQ30822.1"/>
    <property type="molecule type" value="Genomic_DNA"/>
</dbReference>
<accession>A0AA37W550</accession>
<dbReference type="InterPro" id="IPR021484">
    <property type="entry name" value="DUF3137"/>
</dbReference>